<dbReference type="HOGENOM" id="CLU_2719868_0_0_9"/>
<dbReference type="RefSeq" id="WP_013499302.1">
    <property type="nucleotide sequence ID" value="NC_014833.1"/>
</dbReference>
<evidence type="ECO:0000313" key="2">
    <source>
        <dbReference type="Proteomes" id="UP000006919"/>
    </source>
</evidence>
<dbReference type="NCBIfam" id="NF047593">
    <property type="entry name" value="IS66_ISAeme5_TnpA"/>
    <property type="match status" value="1"/>
</dbReference>
<protein>
    <recommendedName>
        <fullName evidence="3">Transposase</fullName>
    </recommendedName>
</protein>
<evidence type="ECO:0008006" key="3">
    <source>
        <dbReference type="Google" id="ProtNLM"/>
    </source>
</evidence>
<organism evidence="1 2">
    <name type="scientific">Ruminococcus albus (strain ATCC 27210 / DSM 20455 / JCM 14654 / NCDO 2250 / 7)</name>
    <dbReference type="NCBI Taxonomy" id="697329"/>
    <lineage>
        <taxon>Bacteria</taxon>
        <taxon>Bacillati</taxon>
        <taxon>Bacillota</taxon>
        <taxon>Clostridia</taxon>
        <taxon>Eubacteriales</taxon>
        <taxon>Oscillospiraceae</taxon>
        <taxon>Ruminococcus</taxon>
    </lineage>
</organism>
<reference evidence="1 2" key="1">
    <citation type="journal article" date="2011" name="J. Bacteriol.">
        <title>Complete genome of the cellulolytic ruminal bacterium Ruminococcus albus 7.</title>
        <authorList>
            <person name="Suen G."/>
            <person name="Stevenson D.M."/>
            <person name="Bruce D.C."/>
            <person name="Chertkov O."/>
            <person name="Copeland A."/>
            <person name="Cheng J.F."/>
            <person name="Detter C."/>
            <person name="Detter J.C."/>
            <person name="Goodwin L.A."/>
            <person name="Han C.S."/>
            <person name="Hauser L.J."/>
            <person name="Ivanova N.N."/>
            <person name="Kyrpides N.C."/>
            <person name="Land M.L."/>
            <person name="Lapidus A."/>
            <person name="Lucas S."/>
            <person name="Ovchinnikova G."/>
            <person name="Pitluck S."/>
            <person name="Tapia R."/>
            <person name="Woyke T."/>
            <person name="Boyum J."/>
            <person name="Mead D."/>
            <person name="Weimer P.J."/>
        </authorList>
    </citation>
    <scope>NUCLEOTIDE SEQUENCE [LARGE SCALE GENOMIC DNA]</scope>
    <source>
        <strain evidence="2">ATCC 27210 / DSM 20455 / JCM 14654 / NCDO 2250 / 7</strain>
    </source>
</reference>
<name>E6UHA2_RUMA7</name>
<gene>
    <name evidence="1" type="ordered locus">Rumal_2708</name>
</gene>
<sequence length="72" mass="8511">MQNKTTEIATIRQAVRLQEWTAQIEAQQASGLTIRECCKENGIKPNTYYNRFYRLIMLISNLPWRSKYARNS</sequence>
<proteinExistence type="predicted"/>
<evidence type="ECO:0000313" key="1">
    <source>
        <dbReference type="EMBL" id="ADU23180.1"/>
    </source>
</evidence>
<dbReference type="Proteomes" id="UP000006919">
    <property type="component" value="Chromosome"/>
</dbReference>
<dbReference type="EMBL" id="CP002403">
    <property type="protein sequence ID" value="ADU23180.1"/>
    <property type="molecule type" value="Genomic_DNA"/>
</dbReference>
<dbReference type="AlphaFoldDB" id="E6UHA2"/>
<dbReference type="KEGG" id="ral:Rumal_2708"/>
<accession>E6UHA2</accession>